<keyword evidence="2" id="KW-1185">Reference proteome</keyword>
<dbReference type="AlphaFoldDB" id="A0A8E2QFA3"/>
<accession>A0A8E2QFA3</accession>
<dbReference type="Proteomes" id="UP000235881">
    <property type="component" value="Unassembled WGS sequence"/>
</dbReference>
<dbReference type="EMBL" id="POUK01000004">
    <property type="protein sequence ID" value="PNF76401.1"/>
    <property type="molecule type" value="Genomic_DNA"/>
</dbReference>
<organism evidence="1 2">
    <name type="scientific">Stutzerimonas degradans</name>
    <dbReference type="NCBI Taxonomy" id="2968968"/>
    <lineage>
        <taxon>Bacteria</taxon>
        <taxon>Pseudomonadati</taxon>
        <taxon>Pseudomonadota</taxon>
        <taxon>Gammaproteobacteria</taxon>
        <taxon>Pseudomonadales</taxon>
        <taxon>Pseudomonadaceae</taxon>
        <taxon>Stutzerimonas</taxon>
    </lineage>
</organism>
<gene>
    <name evidence="1" type="ORF">CXK95_13470</name>
</gene>
<name>A0A8E2QFA3_9GAMM</name>
<protein>
    <submittedName>
        <fullName evidence="1">Uncharacterized protein</fullName>
    </submittedName>
</protein>
<proteinExistence type="predicted"/>
<dbReference type="RefSeq" id="WP_102828948.1">
    <property type="nucleotide sequence ID" value="NZ_CP065721.1"/>
</dbReference>
<comment type="caution">
    <text evidence="1">The sequence shown here is derived from an EMBL/GenBank/DDBJ whole genome shotgun (WGS) entry which is preliminary data.</text>
</comment>
<reference evidence="1 2" key="1">
    <citation type="submission" date="2018-01" db="EMBL/GenBank/DDBJ databases">
        <title>Denitrification phenotypes of diverse strains of Pseudomonas stutzeri.</title>
        <authorList>
            <person name="Milligan D.A."/>
            <person name="Bergaust L."/>
            <person name="Bakken L.R."/>
            <person name="Frostegard A."/>
        </authorList>
    </citation>
    <scope>NUCLEOTIDE SEQUENCE [LARGE SCALE GENOMIC DNA]</scope>
    <source>
        <strain evidence="1 2">DSM 50238</strain>
    </source>
</reference>
<sequence>MDKKTKGSWLIHHTNKLQGVTNQSGYEKTYLAGKAGILLSAISANKEITVNNDRLAVLAKAANINTTFELPKLIEVLQQQSLIDKSPGGVAVLGVTTSTALQHTSDLFDSLAPTANEVASIELAEHASIAPVLANDIAANLADTYKLATADLGQLFSDAEQIGFVDTERLDGNQTLLFNGNLFRRDTTQKIKAVLDSLNPAEQVKLNELTETLRKRACVSTDHAKQFLGDALFQKVTAIGLFDISVVSNSTEDVGFLTLPSAFSKYSNSMIDDAFDLAKAFVSSVTYGMTKSYYERGQIQMVDALLGALVRGESVGPVRAIAEDYKLLELKGVVEVTHGSKKGRSGPMLRLLKTEVGELALQAIRQGDVSEHSLNALPTAAVTTFNGPEHNREKVRRTQTKMSPKATNDMLSILRTGGGL</sequence>
<evidence type="ECO:0000313" key="1">
    <source>
        <dbReference type="EMBL" id="PNF76401.1"/>
    </source>
</evidence>
<evidence type="ECO:0000313" key="2">
    <source>
        <dbReference type="Proteomes" id="UP000235881"/>
    </source>
</evidence>